<evidence type="ECO:0000256" key="6">
    <source>
        <dbReference type="ARBA" id="ARBA00022801"/>
    </source>
</evidence>
<keyword evidence="8 9" id="KW-0482">Metalloprotease</keyword>
<keyword evidence="5 9" id="KW-0479">Metal-binding</keyword>
<dbReference type="Proteomes" id="UP000269544">
    <property type="component" value="Chromosome"/>
</dbReference>
<organism evidence="11 12">
    <name type="scientific">Aedoeadaptatus ivorii</name>
    <dbReference type="NCBI Taxonomy" id="54006"/>
    <lineage>
        <taxon>Bacteria</taxon>
        <taxon>Bacillati</taxon>
        <taxon>Bacillota</taxon>
        <taxon>Tissierellia</taxon>
        <taxon>Tissierellales</taxon>
        <taxon>Peptoniphilaceae</taxon>
        <taxon>Aedoeadaptatus</taxon>
    </lineage>
</organism>
<comment type="cofactor">
    <cofactor evidence="1 10">
        <name>Zn(2+)</name>
        <dbReference type="ChEBI" id="CHEBI:29105"/>
    </cofactor>
</comment>
<dbReference type="GO" id="GO:0005737">
    <property type="term" value="C:cytoplasm"/>
    <property type="evidence" value="ECO:0007669"/>
    <property type="project" value="UniProtKB-ARBA"/>
</dbReference>
<dbReference type="OrthoDB" id="9764268at2"/>
<keyword evidence="12" id="KW-1185">Reference proteome</keyword>
<keyword evidence="7 9" id="KW-0862">Zinc</keyword>
<dbReference type="KEGG" id="piv:NCTC13079_00245"/>
<evidence type="ECO:0000256" key="5">
    <source>
        <dbReference type="ARBA" id="ARBA00022723"/>
    </source>
</evidence>
<dbReference type="GO" id="GO:0006508">
    <property type="term" value="P:proteolysis"/>
    <property type="evidence" value="ECO:0007669"/>
    <property type="project" value="UniProtKB-KW"/>
</dbReference>
<evidence type="ECO:0000313" key="11">
    <source>
        <dbReference type="EMBL" id="VEJ34637.1"/>
    </source>
</evidence>
<dbReference type="EMBL" id="LR134523">
    <property type="protein sequence ID" value="VEJ34637.1"/>
    <property type="molecule type" value="Genomic_DNA"/>
</dbReference>
<dbReference type="Pfam" id="PF02127">
    <property type="entry name" value="Peptidase_M18"/>
    <property type="match status" value="1"/>
</dbReference>
<dbReference type="GO" id="GO:0004177">
    <property type="term" value="F:aminopeptidase activity"/>
    <property type="evidence" value="ECO:0007669"/>
    <property type="project" value="UniProtKB-KW"/>
</dbReference>
<dbReference type="GO" id="GO:0008270">
    <property type="term" value="F:zinc ion binding"/>
    <property type="evidence" value="ECO:0007669"/>
    <property type="project" value="InterPro"/>
</dbReference>
<keyword evidence="3 9" id="KW-0031">Aminopeptidase</keyword>
<evidence type="ECO:0000256" key="2">
    <source>
        <dbReference type="ARBA" id="ARBA00008290"/>
    </source>
</evidence>
<proteinExistence type="inferred from homology"/>
<evidence type="ECO:0000256" key="3">
    <source>
        <dbReference type="ARBA" id="ARBA00022438"/>
    </source>
</evidence>
<evidence type="ECO:0000256" key="10">
    <source>
        <dbReference type="RuleBase" id="RU004387"/>
    </source>
</evidence>
<evidence type="ECO:0000256" key="8">
    <source>
        <dbReference type="ARBA" id="ARBA00023049"/>
    </source>
</evidence>
<comment type="similarity">
    <text evidence="2 9">Belongs to the peptidase M18 family.</text>
</comment>
<name>A0A3S5BVT5_9FIRM</name>
<keyword evidence="4 9" id="KW-0645">Protease</keyword>
<evidence type="ECO:0000256" key="1">
    <source>
        <dbReference type="ARBA" id="ARBA00001947"/>
    </source>
</evidence>
<dbReference type="RefSeq" id="WP_126464717.1">
    <property type="nucleotide sequence ID" value="NZ_LR134523.1"/>
</dbReference>
<dbReference type="GO" id="GO:0008237">
    <property type="term" value="F:metallopeptidase activity"/>
    <property type="evidence" value="ECO:0007669"/>
    <property type="project" value="UniProtKB-KW"/>
</dbReference>
<dbReference type="InterPro" id="IPR023358">
    <property type="entry name" value="Peptidase_M18_dom2"/>
</dbReference>
<keyword evidence="6 9" id="KW-0378">Hydrolase</keyword>
<reference evidence="11 12" key="1">
    <citation type="submission" date="2018-12" db="EMBL/GenBank/DDBJ databases">
        <authorList>
            <consortium name="Pathogen Informatics"/>
        </authorList>
    </citation>
    <scope>NUCLEOTIDE SEQUENCE [LARGE SCALE GENOMIC DNA]</scope>
    <source>
        <strain evidence="11 12">NCTC13079</strain>
    </source>
</reference>
<dbReference type="Gene3D" id="2.30.250.10">
    <property type="entry name" value="Aminopeptidase i, Domain 2"/>
    <property type="match status" value="1"/>
</dbReference>
<dbReference type="EC" id="3.4.11.-" evidence="10"/>
<evidence type="ECO:0000256" key="9">
    <source>
        <dbReference type="RuleBase" id="RU004386"/>
    </source>
</evidence>
<sequence length="418" mass="45600">MIAKDVMEFIDRSPTSYHVVDNIRMMAAGFVELDPAEAWQLEKGGRYFLVNDDGAVVLFRMGSDDPETMLFRIATSHSDSPGFRLLPGGIEDGDDHVRLDVEVYGSPIFSAWMDRPLSIAGRVLVHDGDAVRSRLVDFNAPVVTIPNLALHLNGEVNKGHVYKIGKDLVPIGSAAWKDGGFLRALAELADARPEDVLDYDLYLYPYEASSVIGAEEEWIQAPRLDNLATAYTAVRALFDADAPADTTAVVLITDNEEIGSTTKSGGDSTFFANTLRRIARGAGEEGFYRALARSFILSADMTHASHPNYPERGNKSCAPVLGGGVTVKVAASRSYATQGMSAARFKYLMRTLGLTVQDFANPHGQRGGTTIGPLGLRHLDILSADVGIPLWSMHSVRETVAAKDVDDMYRAFVGYFRF</sequence>
<dbReference type="InterPro" id="IPR001948">
    <property type="entry name" value="Peptidase_M18"/>
</dbReference>
<dbReference type="SUPFAM" id="SSF101821">
    <property type="entry name" value="Aminopeptidase/glucanase lid domain"/>
    <property type="match status" value="1"/>
</dbReference>
<dbReference type="AlphaFoldDB" id="A0A3S5BVT5"/>
<dbReference type="PRINTS" id="PR00932">
    <property type="entry name" value="AMINO1PTASE"/>
</dbReference>
<evidence type="ECO:0000256" key="4">
    <source>
        <dbReference type="ARBA" id="ARBA00022670"/>
    </source>
</evidence>
<evidence type="ECO:0000256" key="7">
    <source>
        <dbReference type="ARBA" id="ARBA00022833"/>
    </source>
</evidence>
<dbReference type="PANTHER" id="PTHR28570">
    <property type="entry name" value="ASPARTYL AMINOPEPTIDASE"/>
    <property type="match status" value="1"/>
</dbReference>
<dbReference type="NCBIfam" id="NF002759">
    <property type="entry name" value="PRK02813.1"/>
    <property type="match status" value="1"/>
</dbReference>
<dbReference type="Gene3D" id="3.40.630.10">
    <property type="entry name" value="Zn peptidases"/>
    <property type="match status" value="1"/>
</dbReference>
<protein>
    <recommendedName>
        <fullName evidence="10">M18 family aminopeptidase</fullName>
        <ecNumber evidence="10">3.4.11.-</ecNumber>
    </recommendedName>
</protein>
<dbReference type="SUPFAM" id="SSF53187">
    <property type="entry name" value="Zn-dependent exopeptidases"/>
    <property type="match status" value="1"/>
</dbReference>
<gene>
    <name evidence="11" type="primary">apeB</name>
    <name evidence="11" type="ORF">NCTC13079_00245</name>
</gene>
<accession>A0A3S5BVT5</accession>
<evidence type="ECO:0000313" key="12">
    <source>
        <dbReference type="Proteomes" id="UP000269544"/>
    </source>
</evidence>
<dbReference type="PANTHER" id="PTHR28570:SF3">
    <property type="entry name" value="ASPARTYL AMINOPEPTIDASE"/>
    <property type="match status" value="1"/>
</dbReference>